<sequence>MRIDLFTIVVDDYDPAIEFFVGVLGFELAEDSPSLTNDGRRKRWVVVRPPGAETGVLLARADGDRQATAVGNQVAGRVGFFLRVDDFDAAYRRMTAAGVEFVTSPRAEPYGQIAVFLDIAGNRWDLLGPTP</sequence>
<dbReference type="EMBL" id="JBHTHX010000867">
    <property type="protein sequence ID" value="MFD0887261.1"/>
    <property type="molecule type" value="Genomic_DNA"/>
</dbReference>
<dbReference type="InterPro" id="IPR004360">
    <property type="entry name" value="Glyas_Fos-R_dOase_dom"/>
</dbReference>
<proteinExistence type="predicted"/>
<accession>A0ABW3DTS6</accession>
<dbReference type="PANTHER" id="PTHR36437">
    <property type="entry name" value="GLYOXALASE/BLEOMYCIN RESISTANCE PROTEIN/DIOXYGENASE"/>
    <property type="match status" value="1"/>
</dbReference>
<name>A0ABW3DTS6_9ACTN</name>
<evidence type="ECO:0000313" key="3">
    <source>
        <dbReference type="Proteomes" id="UP001597024"/>
    </source>
</evidence>
<dbReference type="PANTHER" id="PTHR36437:SF2">
    <property type="entry name" value="GLYOXALASE_BLEOMYCIN RESISTANCE PROTEIN_DIOXYGENASE"/>
    <property type="match status" value="1"/>
</dbReference>
<reference evidence="3" key="1">
    <citation type="journal article" date="2019" name="Int. J. Syst. Evol. Microbiol.">
        <title>The Global Catalogue of Microorganisms (GCM) 10K type strain sequencing project: providing services to taxonomists for standard genome sequencing and annotation.</title>
        <authorList>
            <consortium name="The Broad Institute Genomics Platform"/>
            <consortium name="The Broad Institute Genome Sequencing Center for Infectious Disease"/>
            <person name="Wu L."/>
            <person name="Ma J."/>
        </authorList>
    </citation>
    <scope>NUCLEOTIDE SEQUENCE [LARGE SCALE GENOMIC DNA]</scope>
    <source>
        <strain evidence="3">CCUG 62974</strain>
    </source>
</reference>
<dbReference type="SUPFAM" id="SSF54593">
    <property type="entry name" value="Glyoxalase/Bleomycin resistance protein/Dihydroxybiphenyl dioxygenase"/>
    <property type="match status" value="1"/>
</dbReference>
<dbReference type="PROSITE" id="PS51819">
    <property type="entry name" value="VOC"/>
    <property type="match status" value="1"/>
</dbReference>
<evidence type="ECO:0000313" key="2">
    <source>
        <dbReference type="EMBL" id="MFD0887261.1"/>
    </source>
</evidence>
<comment type="caution">
    <text evidence="2">The sequence shown here is derived from an EMBL/GenBank/DDBJ whole genome shotgun (WGS) entry which is preliminary data.</text>
</comment>
<dbReference type="InterPro" id="IPR037523">
    <property type="entry name" value="VOC_core"/>
</dbReference>
<dbReference type="InterPro" id="IPR029068">
    <property type="entry name" value="Glyas_Bleomycin-R_OHBP_Dase"/>
</dbReference>
<organism evidence="2 3">
    <name type="scientific">Streptosporangium algeriense</name>
    <dbReference type="NCBI Taxonomy" id="1682748"/>
    <lineage>
        <taxon>Bacteria</taxon>
        <taxon>Bacillati</taxon>
        <taxon>Actinomycetota</taxon>
        <taxon>Actinomycetes</taxon>
        <taxon>Streptosporangiales</taxon>
        <taxon>Streptosporangiaceae</taxon>
        <taxon>Streptosporangium</taxon>
    </lineage>
</organism>
<dbReference type="Proteomes" id="UP001597024">
    <property type="component" value="Unassembled WGS sequence"/>
</dbReference>
<feature type="domain" description="VOC" evidence="1">
    <location>
        <begin position="2"/>
        <end position="129"/>
    </location>
</feature>
<protein>
    <submittedName>
        <fullName evidence="2">VOC family protein</fullName>
    </submittedName>
</protein>
<dbReference type="Gene3D" id="3.10.180.10">
    <property type="entry name" value="2,3-Dihydroxybiphenyl 1,2-Dioxygenase, domain 1"/>
    <property type="match status" value="1"/>
</dbReference>
<evidence type="ECO:0000259" key="1">
    <source>
        <dbReference type="PROSITE" id="PS51819"/>
    </source>
</evidence>
<dbReference type="Pfam" id="PF00903">
    <property type="entry name" value="Glyoxalase"/>
    <property type="match status" value="1"/>
</dbReference>
<gene>
    <name evidence="2" type="ORF">ACFQ08_22185</name>
</gene>
<keyword evidence="3" id="KW-1185">Reference proteome</keyword>